<organism evidence="1 2">
    <name type="scientific">Lignipirellula cremea</name>
    <dbReference type="NCBI Taxonomy" id="2528010"/>
    <lineage>
        <taxon>Bacteria</taxon>
        <taxon>Pseudomonadati</taxon>
        <taxon>Planctomycetota</taxon>
        <taxon>Planctomycetia</taxon>
        <taxon>Pirellulales</taxon>
        <taxon>Pirellulaceae</taxon>
        <taxon>Lignipirellula</taxon>
    </lineage>
</organism>
<dbReference type="Proteomes" id="UP000317648">
    <property type="component" value="Chromosome"/>
</dbReference>
<proteinExistence type="predicted"/>
<gene>
    <name evidence="1" type="ORF">Pla8534_37540</name>
</gene>
<evidence type="ECO:0000313" key="2">
    <source>
        <dbReference type="Proteomes" id="UP000317648"/>
    </source>
</evidence>
<reference evidence="1 2" key="1">
    <citation type="submission" date="2019-02" db="EMBL/GenBank/DDBJ databases">
        <title>Deep-cultivation of Planctomycetes and their phenomic and genomic characterization uncovers novel biology.</title>
        <authorList>
            <person name="Wiegand S."/>
            <person name="Jogler M."/>
            <person name="Boedeker C."/>
            <person name="Pinto D."/>
            <person name="Vollmers J."/>
            <person name="Rivas-Marin E."/>
            <person name="Kohn T."/>
            <person name="Peeters S.H."/>
            <person name="Heuer A."/>
            <person name="Rast P."/>
            <person name="Oberbeckmann S."/>
            <person name="Bunk B."/>
            <person name="Jeske O."/>
            <person name="Meyerdierks A."/>
            <person name="Storesund J.E."/>
            <person name="Kallscheuer N."/>
            <person name="Luecker S."/>
            <person name="Lage O.M."/>
            <person name="Pohl T."/>
            <person name="Merkel B.J."/>
            <person name="Hornburger P."/>
            <person name="Mueller R.-W."/>
            <person name="Bruemmer F."/>
            <person name="Labrenz M."/>
            <person name="Spormann A.M."/>
            <person name="Op den Camp H."/>
            <person name="Overmann J."/>
            <person name="Amann R."/>
            <person name="Jetten M.S.M."/>
            <person name="Mascher T."/>
            <person name="Medema M.H."/>
            <person name="Devos D.P."/>
            <person name="Kaster A.-K."/>
            <person name="Ovreas L."/>
            <person name="Rohde M."/>
            <person name="Galperin M.Y."/>
            <person name="Jogler C."/>
        </authorList>
    </citation>
    <scope>NUCLEOTIDE SEQUENCE [LARGE SCALE GENOMIC DNA]</scope>
    <source>
        <strain evidence="1 2">Pla85_3_4</strain>
    </source>
</reference>
<keyword evidence="2" id="KW-1185">Reference proteome</keyword>
<dbReference type="PANTHER" id="PTHR12277">
    <property type="entry name" value="ALPHA/BETA HYDROLASE DOMAIN-CONTAINING PROTEIN"/>
    <property type="match status" value="1"/>
</dbReference>
<dbReference type="EMBL" id="CP036433">
    <property type="protein sequence ID" value="QDU95935.1"/>
    <property type="molecule type" value="Genomic_DNA"/>
</dbReference>
<dbReference type="InterPro" id="IPR029058">
    <property type="entry name" value="AB_hydrolase_fold"/>
</dbReference>
<name>A0A518DVS5_9BACT</name>
<sequence length="407" mass="43834">MKILFLHGWNSVPGGVKPSWLIKHGHEVLNPSLDDNDFAAAVATAQAEYDAHQPDVIVGSSRGGAVAMNIHVDGKPLVLLCPAWKKWGAATAISANSTLIHSRADDVVPFAHSEELIRNSGLPATSLLEVGTDHRLADPEPLAAMLAACEKHAPPKESLLDHPAISGRYLFPQPRRVRQPFLVPVDGAELACYRHDFDADALTLVHFHGNGEAVADYLPDMAEALAAIGLNSLFVEYRQYGGSTGKAQLTTMLGDGEVVLQEAGLEPGEVIALGRSIGSLYAIELAHRLPSLGGLILESGIADPGQRFLLHGDLAAAGLAPQQVLAEVERHFNHQRKMAGYQGPLLVLHTENDGLVDIDHAERNYAWAGSTKKQLVRFPRGNHNSILAVNRREYLAAVKQFAGEIRG</sequence>
<dbReference type="KEGG" id="lcre:Pla8534_37540"/>
<accession>A0A518DVS5</accession>
<dbReference type="Gene3D" id="3.40.50.1820">
    <property type="entry name" value="alpha/beta hydrolase"/>
    <property type="match status" value="2"/>
</dbReference>
<keyword evidence="1" id="KW-0378">Hydrolase</keyword>
<dbReference type="AlphaFoldDB" id="A0A518DVS5"/>
<dbReference type="GO" id="GO:0016787">
    <property type="term" value="F:hydrolase activity"/>
    <property type="evidence" value="ECO:0007669"/>
    <property type="project" value="UniProtKB-KW"/>
</dbReference>
<evidence type="ECO:0000313" key="1">
    <source>
        <dbReference type="EMBL" id="QDU95935.1"/>
    </source>
</evidence>
<dbReference type="RefSeq" id="WP_197442363.1">
    <property type="nucleotide sequence ID" value="NZ_CP036433.1"/>
</dbReference>
<dbReference type="PANTHER" id="PTHR12277:SF81">
    <property type="entry name" value="PROTEIN ABHD13"/>
    <property type="match status" value="1"/>
</dbReference>
<protein>
    <submittedName>
        <fullName evidence="1">Alpha/beta hydrolase family protein</fullName>
    </submittedName>
</protein>
<dbReference type="SUPFAM" id="SSF53474">
    <property type="entry name" value="alpha/beta-Hydrolases"/>
    <property type="match status" value="2"/>
</dbReference>